<evidence type="ECO:0000256" key="1">
    <source>
        <dbReference type="ARBA" id="ARBA00004442"/>
    </source>
</evidence>
<dbReference type="RefSeq" id="WP_406843914.1">
    <property type="nucleotide sequence ID" value="NZ_CP150845.1"/>
</dbReference>
<dbReference type="InterPro" id="IPR033985">
    <property type="entry name" value="SusD-like_N"/>
</dbReference>
<dbReference type="Proteomes" id="UP001623852">
    <property type="component" value="Chromosome"/>
</dbReference>
<dbReference type="Gene3D" id="1.25.40.390">
    <property type="match status" value="1"/>
</dbReference>
<keyword evidence="5" id="KW-0998">Cell outer membrane</keyword>
<keyword evidence="3" id="KW-0732">Signal</keyword>
<dbReference type="PROSITE" id="PS51257">
    <property type="entry name" value="PROKAR_LIPOPROTEIN"/>
    <property type="match status" value="1"/>
</dbReference>
<evidence type="ECO:0000256" key="3">
    <source>
        <dbReference type="ARBA" id="ARBA00022729"/>
    </source>
</evidence>
<dbReference type="EMBL" id="CP150845">
    <property type="protein sequence ID" value="WYZ19205.1"/>
    <property type="molecule type" value="Genomic_DNA"/>
</dbReference>
<keyword evidence="9" id="KW-1185">Reference proteome</keyword>
<dbReference type="SUPFAM" id="SSF48452">
    <property type="entry name" value="TPR-like"/>
    <property type="match status" value="1"/>
</dbReference>
<evidence type="ECO:0000313" key="8">
    <source>
        <dbReference type="EMBL" id="WYZ19205.1"/>
    </source>
</evidence>
<evidence type="ECO:0000259" key="6">
    <source>
        <dbReference type="Pfam" id="PF07980"/>
    </source>
</evidence>
<gene>
    <name evidence="8" type="ORF">AABD74_18795</name>
</gene>
<feature type="domain" description="RagB/SusD" evidence="6">
    <location>
        <begin position="375"/>
        <end position="590"/>
    </location>
</feature>
<comment type="similarity">
    <text evidence="2">Belongs to the SusD family.</text>
</comment>
<evidence type="ECO:0000313" key="9">
    <source>
        <dbReference type="Proteomes" id="UP001623852"/>
    </source>
</evidence>
<name>A0ABZ2UCI5_9FLAO</name>
<evidence type="ECO:0000256" key="4">
    <source>
        <dbReference type="ARBA" id="ARBA00023136"/>
    </source>
</evidence>
<reference evidence="8 9" key="1">
    <citation type="submission" date="2024-03" db="EMBL/GenBank/DDBJ databases">
        <title>Flavobacterium soyae.</title>
        <authorList>
            <person name="Zheng W."/>
        </authorList>
    </citation>
    <scope>NUCLEOTIDE SEQUENCE [LARGE SCALE GENOMIC DNA]</scope>
    <source>
        <strain evidence="8 9">55</strain>
    </source>
</reference>
<organism evidence="8 9">
    <name type="scientific">Flavobacterium soyae</name>
    <dbReference type="NCBI Taxonomy" id="2903098"/>
    <lineage>
        <taxon>Bacteria</taxon>
        <taxon>Pseudomonadati</taxon>
        <taxon>Bacteroidota</taxon>
        <taxon>Flavobacteriia</taxon>
        <taxon>Flavobacteriales</taxon>
        <taxon>Flavobacteriaceae</taxon>
        <taxon>Flavobacterium</taxon>
    </lineage>
</organism>
<sequence length="590" mass="65673">MKKLIYMTLIGGLTLGLFSCQDDFLDLKPQDTFNDASYFKRASDFKSYSTDFYNQLMGWRSPYGGNEIYNHMDFSSDLSVYFNFQSDVGRGTIAPGSSDNRWNNPYAWIRKANTLLSKEADYPGNKNDIAQYISEAYFFRANAYYSLLKTFGGVPIVTDVLNINSPELQAPRNSRYEVVTQILSDLDKAIANLPIESAIVAADKGRVSKWAAKGLKAEVELYEATWRKYNGTTTDFEGSGGPASNQINDFLTDAANLSKEIIDNGGYSLWNYNSTAGMINESYYYLFSLEDAGSNPAGLTKASNNEFILYGVYDVTLRTGNQNLSLTSQNAGSSRKMMDMFLCTDGLPPSKSPLFQGYHAVGDEYKNRDLRLLGYGGAAPASTSLTTGIAGYGNRKFVAYKYGTYRNANQESANYPIIRLAEIYLIYAEALFERDGAITDADLNMSINRIRARAGVASLTNALVSSNGLNMKDEIRRERTLELYREGFRYDDLKRWGIAEAELNQSVCGQVVGDASYSTPYKDALGNPTAAYKPSTFTWGEEVVNTAQGPLRCVVVDGKSNRVFSKKNYLWPIPLDQRNLNPSLKQNPGY</sequence>
<protein>
    <submittedName>
        <fullName evidence="8">RagB/SusD family nutrient uptake outer membrane protein</fullName>
    </submittedName>
</protein>
<evidence type="ECO:0000259" key="7">
    <source>
        <dbReference type="Pfam" id="PF14322"/>
    </source>
</evidence>
<feature type="domain" description="SusD-like N-terminal" evidence="7">
    <location>
        <begin position="23"/>
        <end position="219"/>
    </location>
</feature>
<dbReference type="InterPro" id="IPR011990">
    <property type="entry name" value="TPR-like_helical_dom_sf"/>
</dbReference>
<comment type="subcellular location">
    <subcellularLocation>
        <location evidence="1">Cell outer membrane</location>
    </subcellularLocation>
</comment>
<dbReference type="Pfam" id="PF07980">
    <property type="entry name" value="SusD_RagB"/>
    <property type="match status" value="1"/>
</dbReference>
<accession>A0ABZ2UCI5</accession>
<proteinExistence type="inferred from homology"/>
<dbReference type="Pfam" id="PF14322">
    <property type="entry name" value="SusD-like_3"/>
    <property type="match status" value="1"/>
</dbReference>
<keyword evidence="4" id="KW-0472">Membrane</keyword>
<dbReference type="InterPro" id="IPR012944">
    <property type="entry name" value="SusD_RagB_dom"/>
</dbReference>
<evidence type="ECO:0000256" key="2">
    <source>
        <dbReference type="ARBA" id="ARBA00006275"/>
    </source>
</evidence>
<evidence type="ECO:0000256" key="5">
    <source>
        <dbReference type="ARBA" id="ARBA00023237"/>
    </source>
</evidence>